<feature type="region of interest" description="Disordered" evidence="1">
    <location>
        <begin position="1"/>
        <end position="115"/>
    </location>
</feature>
<comment type="caution">
    <text evidence="2">The sequence shown here is derived from an EMBL/GenBank/DDBJ whole genome shotgun (WGS) entry which is preliminary data.</text>
</comment>
<evidence type="ECO:0000256" key="1">
    <source>
        <dbReference type="SAM" id="MobiDB-lite"/>
    </source>
</evidence>
<feature type="compositionally biased region" description="Polar residues" evidence="1">
    <location>
        <begin position="97"/>
        <end position="106"/>
    </location>
</feature>
<organism evidence="2 3">
    <name type="scientific">Pleurodeles waltl</name>
    <name type="common">Iberian ribbed newt</name>
    <dbReference type="NCBI Taxonomy" id="8319"/>
    <lineage>
        <taxon>Eukaryota</taxon>
        <taxon>Metazoa</taxon>
        <taxon>Chordata</taxon>
        <taxon>Craniata</taxon>
        <taxon>Vertebrata</taxon>
        <taxon>Euteleostomi</taxon>
        <taxon>Amphibia</taxon>
        <taxon>Batrachia</taxon>
        <taxon>Caudata</taxon>
        <taxon>Salamandroidea</taxon>
        <taxon>Salamandridae</taxon>
        <taxon>Pleurodelinae</taxon>
        <taxon>Pleurodeles</taxon>
    </lineage>
</organism>
<evidence type="ECO:0000313" key="2">
    <source>
        <dbReference type="EMBL" id="KAJ1172826.1"/>
    </source>
</evidence>
<keyword evidence="3" id="KW-1185">Reference proteome</keyword>
<feature type="compositionally biased region" description="Low complexity" evidence="1">
    <location>
        <begin position="45"/>
        <end position="59"/>
    </location>
</feature>
<dbReference type="AlphaFoldDB" id="A0AAV7T9T1"/>
<feature type="compositionally biased region" description="Polar residues" evidence="1">
    <location>
        <begin position="34"/>
        <end position="43"/>
    </location>
</feature>
<sequence>MHLGPPVILPDPRSQVPPPAEQHSPVRRLLFQNVPPQDTTSGAAPQGTAQPPLLTQPQQSIHSTVLGPAPPTKSRFQHPDNAGHSFASPTARDRASETSGSPSLTEQHSKDHLRQPAMCRPQEAAIQTGTRGVPLVQVSIPSSVPLQSRPGERLPPLQAQSSGSNGRAPALPGTQSPAVSLSRLQAVPGSPIQSLSPGVPLRLLPAEQRSASVKCGPTFQRLDYAGLFRVGREPSRRASCWPSCVATPTQV</sequence>
<dbReference type="EMBL" id="JANPWB010000007">
    <property type="protein sequence ID" value="KAJ1172826.1"/>
    <property type="molecule type" value="Genomic_DNA"/>
</dbReference>
<accession>A0AAV7T9T1</accession>
<dbReference type="Proteomes" id="UP001066276">
    <property type="component" value="Chromosome 4_1"/>
</dbReference>
<name>A0AAV7T9T1_PLEWA</name>
<reference evidence="2" key="1">
    <citation type="journal article" date="2022" name="bioRxiv">
        <title>Sequencing and chromosome-scale assembly of the giantPleurodeles waltlgenome.</title>
        <authorList>
            <person name="Brown T."/>
            <person name="Elewa A."/>
            <person name="Iarovenko S."/>
            <person name="Subramanian E."/>
            <person name="Araus A.J."/>
            <person name="Petzold A."/>
            <person name="Susuki M."/>
            <person name="Suzuki K.-i.T."/>
            <person name="Hayashi T."/>
            <person name="Toyoda A."/>
            <person name="Oliveira C."/>
            <person name="Osipova E."/>
            <person name="Leigh N.D."/>
            <person name="Simon A."/>
            <person name="Yun M.H."/>
        </authorList>
    </citation>
    <scope>NUCLEOTIDE SEQUENCE</scope>
    <source>
        <strain evidence="2">20211129_DDA</strain>
        <tissue evidence="2">Liver</tissue>
    </source>
</reference>
<protein>
    <submittedName>
        <fullName evidence="2">Uncharacterized protein</fullName>
    </submittedName>
</protein>
<feature type="region of interest" description="Disordered" evidence="1">
    <location>
        <begin position="143"/>
        <end position="177"/>
    </location>
</feature>
<gene>
    <name evidence="2" type="ORF">NDU88_004668</name>
</gene>
<evidence type="ECO:0000313" key="3">
    <source>
        <dbReference type="Proteomes" id="UP001066276"/>
    </source>
</evidence>
<proteinExistence type="predicted"/>